<dbReference type="InterPro" id="IPR013586">
    <property type="entry name" value="PSMD3_C"/>
</dbReference>
<comment type="caution">
    <text evidence="5">The sequence shown here is derived from an EMBL/GenBank/DDBJ whole genome shotgun (WGS) entry which is preliminary data.</text>
</comment>
<feature type="region of interest" description="Disordered" evidence="3">
    <location>
        <begin position="547"/>
        <end position="568"/>
    </location>
</feature>
<evidence type="ECO:0000313" key="5">
    <source>
        <dbReference type="EMBL" id="RMY87376.1"/>
    </source>
</evidence>
<accession>A0A3M7FFH9</accession>
<dbReference type="Pfam" id="PF25573">
    <property type="entry name" value="TPR_PSMD3_N"/>
    <property type="match status" value="1"/>
</dbReference>
<evidence type="ECO:0000313" key="6">
    <source>
        <dbReference type="Proteomes" id="UP000268823"/>
    </source>
</evidence>
<dbReference type="AlphaFoldDB" id="A0A3M7FFH9"/>
<keyword evidence="2" id="KW-0647">Proteasome</keyword>
<organism evidence="5 6">
    <name type="scientific">Hortaea werneckii</name>
    <name type="common">Black yeast</name>
    <name type="synonym">Cladosporium werneckii</name>
    <dbReference type="NCBI Taxonomy" id="91943"/>
    <lineage>
        <taxon>Eukaryota</taxon>
        <taxon>Fungi</taxon>
        <taxon>Dikarya</taxon>
        <taxon>Ascomycota</taxon>
        <taxon>Pezizomycotina</taxon>
        <taxon>Dothideomycetes</taxon>
        <taxon>Dothideomycetidae</taxon>
        <taxon>Mycosphaerellales</taxon>
        <taxon>Teratosphaeriaceae</taxon>
        <taxon>Hortaea</taxon>
    </lineage>
</organism>
<protein>
    <recommendedName>
        <fullName evidence="4">PCI domain-containing protein</fullName>
    </recommendedName>
</protein>
<dbReference type="GO" id="GO:0030234">
    <property type="term" value="F:enzyme regulator activity"/>
    <property type="evidence" value="ECO:0007669"/>
    <property type="project" value="InterPro"/>
</dbReference>
<dbReference type="Pfam" id="PF08375">
    <property type="entry name" value="Rpn3_C"/>
    <property type="match status" value="1"/>
</dbReference>
<evidence type="ECO:0000259" key="4">
    <source>
        <dbReference type="PROSITE" id="PS50250"/>
    </source>
</evidence>
<dbReference type="SMART" id="SM00753">
    <property type="entry name" value="PAM"/>
    <property type="match status" value="1"/>
</dbReference>
<comment type="similarity">
    <text evidence="1">Belongs to the proteasome subunit S3 family.</text>
</comment>
<dbReference type="GO" id="GO:0008541">
    <property type="term" value="C:proteasome regulatory particle, lid subcomplex"/>
    <property type="evidence" value="ECO:0007669"/>
    <property type="project" value="TreeGrafter"/>
</dbReference>
<sequence>MDGQHHIILRQPWPEYLPNSIQAPVVHGSSRQQQHRSPPPPSSTTPIYPPARHVTPFTAEMADQMDVDAVKGEQQEEKVGPAPDLPAERIITNNFTLLNAAVDAFDSRFTLRALRSISTLRKAPNFPEAIAIGIRTAFPKPQNNARRVLEGMLPEHYRGQEGASDGVNGSGRDPDVVEIAEVWAYLGILCQVYLYDTQQYKQGASFSENFVEKVRSFNRRTMDPIGAKAYFYYQLFHENLAPLPPSKQSPVLEIRPKLLAALRSAVLRKDSETQAAVTVLLLRNYISTADITQADLLVAQTQFPQTAANNQVCRYLYYLGRIRAIQLSYTEAHEHLESASRKSPTVGPAAGFYQQATKLLIVVELLMGDIPERSLFRQTSLEKALHPYFRLVQAVRVGDLQAFLKCASAYEAQFRKDGTYTLILRLRQNVIKTGIRMLSLSYSRISLRDICHRLSISSEESAEYIAAKAIRDGVIPSSSLNHQLGHLETAPPSDAYSTTEPSEAFHSRISALLAMRDESVMAMRYPMDKHRQEIAEAAKARERERELAKEIAEAEGDVDDGDDGFEGM</sequence>
<dbReference type="SMART" id="SM00088">
    <property type="entry name" value="PINT"/>
    <property type="match status" value="1"/>
</dbReference>
<dbReference type="InterPro" id="IPR050756">
    <property type="entry name" value="CSN3"/>
</dbReference>
<feature type="region of interest" description="Disordered" evidence="3">
    <location>
        <begin position="25"/>
        <end position="49"/>
    </location>
</feature>
<proteinExistence type="inferred from homology"/>
<reference evidence="5 6" key="1">
    <citation type="journal article" date="2018" name="BMC Genomics">
        <title>Genomic evidence for intraspecific hybridization in a clonal and extremely halotolerant yeast.</title>
        <authorList>
            <person name="Gostincar C."/>
            <person name="Stajich J.E."/>
            <person name="Zupancic J."/>
            <person name="Zalar P."/>
            <person name="Gunde-Cimerman N."/>
        </authorList>
    </citation>
    <scope>NUCLEOTIDE SEQUENCE [LARGE SCALE GENOMIC DNA]</scope>
    <source>
        <strain evidence="5 6">EXF-2788</strain>
    </source>
</reference>
<dbReference type="OrthoDB" id="1713558at2759"/>
<dbReference type="EMBL" id="QWIR01000095">
    <property type="protein sequence ID" value="RMY87376.1"/>
    <property type="molecule type" value="Genomic_DNA"/>
</dbReference>
<dbReference type="PANTHER" id="PTHR10758:SF2">
    <property type="entry name" value="26S PROTEASOME NON-ATPASE REGULATORY SUBUNIT 3"/>
    <property type="match status" value="1"/>
</dbReference>
<dbReference type="PROSITE" id="PS50250">
    <property type="entry name" value="PCI"/>
    <property type="match status" value="1"/>
</dbReference>
<evidence type="ECO:0000256" key="1">
    <source>
        <dbReference type="ARBA" id="ARBA00007912"/>
    </source>
</evidence>
<evidence type="ECO:0000256" key="3">
    <source>
        <dbReference type="SAM" id="MobiDB-lite"/>
    </source>
</evidence>
<dbReference type="GO" id="GO:0006511">
    <property type="term" value="P:ubiquitin-dependent protein catabolic process"/>
    <property type="evidence" value="ECO:0007669"/>
    <property type="project" value="TreeGrafter"/>
</dbReference>
<dbReference type="Proteomes" id="UP000268823">
    <property type="component" value="Unassembled WGS sequence"/>
</dbReference>
<dbReference type="PANTHER" id="PTHR10758">
    <property type="entry name" value="26S PROTEASOME NON-ATPASE REGULATORY SUBUNIT 3/COP9 SIGNALOSOME COMPLEX SUBUNIT 3"/>
    <property type="match status" value="1"/>
</dbReference>
<dbReference type="Pfam" id="PF01399">
    <property type="entry name" value="PCI"/>
    <property type="match status" value="1"/>
</dbReference>
<feature type="domain" description="PCI" evidence="4">
    <location>
        <begin position="313"/>
        <end position="493"/>
    </location>
</feature>
<dbReference type="VEuPathDB" id="FungiDB:BTJ68_14497"/>
<feature type="compositionally biased region" description="Acidic residues" evidence="3">
    <location>
        <begin position="553"/>
        <end position="568"/>
    </location>
</feature>
<dbReference type="GO" id="GO:0042176">
    <property type="term" value="P:regulation of protein catabolic process"/>
    <property type="evidence" value="ECO:0007669"/>
    <property type="project" value="InterPro"/>
</dbReference>
<name>A0A3M7FFH9_HORWE</name>
<dbReference type="InterPro" id="IPR000717">
    <property type="entry name" value="PCI_dom"/>
</dbReference>
<gene>
    <name evidence="5" type="ORF">D0861_05413</name>
</gene>
<evidence type="ECO:0000256" key="2">
    <source>
        <dbReference type="ARBA" id="ARBA00022942"/>
    </source>
</evidence>
<dbReference type="InterPro" id="IPR057985">
    <property type="entry name" value="TPR_PSMD3_N"/>
</dbReference>
<feature type="compositionally biased region" description="Pro residues" evidence="3">
    <location>
        <begin position="37"/>
        <end position="49"/>
    </location>
</feature>